<dbReference type="SUPFAM" id="SSF48452">
    <property type="entry name" value="TPR-like"/>
    <property type="match status" value="1"/>
</dbReference>
<dbReference type="EMBL" id="JAGEOJ010000007">
    <property type="protein sequence ID" value="MBO2449125.1"/>
    <property type="molecule type" value="Genomic_DNA"/>
</dbReference>
<organism evidence="2 3">
    <name type="scientific">Actinomadura barringtoniae</name>
    <dbReference type="NCBI Taxonomy" id="1427535"/>
    <lineage>
        <taxon>Bacteria</taxon>
        <taxon>Bacillati</taxon>
        <taxon>Actinomycetota</taxon>
        <taxon>Actinomycetes</taxon>
        <taxon>Streptosporangiales</taxon>
        <taxon>Thermomonosporaceae</taxon>
        <taxon>Actinomadura</taxon>
    </lineage>
</organism>
<dbReference type="InterPro" id="IPR019734">
    <property type="entry name" value="TPR_rpt"/>
</dbReference>
<name>A0A939TAJ0_9ACTN</name>
<dbReference type="PANTHER" id="PTHR19959">
    <property type="entry name" value="KINESIN LIGHT CHAIN"/>
    <property type="match status" value="1"/>
</dbReference>
<dbReference type="Gene3D" id="1.25.40.10">
    <property type="entry name" value="Tetratricopeptide repeat domain"/>
    <property type="match status" value="2"/>
</dbReference>
<dbReference type="InterPro" id="IPR011990">
    <property type="entry name" value="TPR-like_helical_dom_sf"/>
</dbReference>
<feature type="compositionally biased region" description="Low complexity" evidence="1">
    <location>
        <begin position="1409"/>
        <end position="1439"/>
    </location>
</feature>
<reference evidence="2" key="1">
    <citation type="submission" date="2021-03" db="EMBL/GenBank/DDBJ databases">
        <authorList>
            <person name="Kanchanasin P."/>
            <person name="Saeng-In P."/>
            <person name="Phongsopitanun W."/>
            <person name="Yuki M."/>
            <person name="Kudo T."/>
            <person name="Ohkuma M."/>
            <person name="Tanasupawat S."/>
        </authorList>
    </citation>
    <scope>NUCLEOTIDE SEQUENCE</scope>
    <source>
        <strain evidence="2">GKU 128</strain>
    </source>
</reference>
<feature type="region of interest" description="Disordered" evidence="1">
    <location>
        <begin position="1409"/>
        <end position="1447"/>
    </location>
</feature>
<evidence type="ECO:0000313" key="2">
    <source>
        <dbReference type="EMBL" id="MBO2449125.1"/>
    </source>
</evidence>
<comment type="caution">
    <text evidence="2">The sequence shown here is derived from an EMBL/GenBank/DDBJ whole genome shotgun (WGS) entry which is preliminary data.</text>
</comment>
<protein>
    <submittedName>
        <fullName evidence="2">Tetratricopeptide repeat protein</fullName>
    </submittedName>
</protein>
<dbReference type="RefSeq" id="WP_208256962.1">
    <property type="nucleotide sequence ID" value="NZ_JAGEOJ010000007.1"/>
</dbReference>
<gene>
    <name evidence="2" type="ORF">J4573_18620</name>
</gene>
<evidence type="ECO:0000313" key="3">
    <source>
        <dbReference type="Proteomes" id="UP000669179"/>
    </source>
</evidence>
<sequence length="1447" mass="152822">MDIDGARAVTVRGGDGTAGSGFLVAHRLVLTASRLCRTGVPAPVVFAQEGSAVPYACEMIWAGGDDGAALLWVNDQAWPLAVPRTARWGRATGHGGGLACRVLLPGSVVEVRLSPFRAAGGKVLRAVLEDVDEVEATGGVVLLDDLVVGVVVGTGPDHVLQVVAAGDLIEDESFGRCVQRASRLRPVGESVELAAVLQPWGALLPPRTPGDLLHPEHEVVGFQGRGEQLDELVAWCDTPAPAAARLVVGGRGEGKTRFGRELVARMRGRGWLGGFVADMDVGAWAEALASVAHPVVLVVDDAEVRDGLGELVDLVMTRPPGSPVRLLLLAGSQGLWWERLVDHSPETAAAFEEPILELPAPDDDLAARAVVDLGTALDRLPSLPESVLPALLAGKAEAETVLQYERARWDQGAEVCGVAADLVSAAVAITHLCAPTSTRAEAVLSCLPGLAEAENLPARQRLVHWLDEVSTQPGPGWGRAAWGRILPNHLADHLVARLLAEDVLDGTVLSELARVLRPGEAPRAFAILREAAADHLDRIAGMITARPALFGPIAGDAALGEVANAPELDFAVVSELARSVPLSPGRGGELAAALHGRVVSELRNSGEQEDPAAEGGLADALVGRARSLAAIGQLGRAIECATEAAALYRRRAEEGPVPSLLLRVAVLLDLAHWQNGADATAAAREAAGILRAESAANPQVHLPKLAEALLRLAACEGPERSQDAVTAAKDAVEIYQGLCTRDAGTFLPDLVAAQEALMRHLDRAMLPDRALAAAEEVVRGLEALERTRPVAFRARYAAELDALAERHARLGRFGKALAASQSALDVHRQLAADHPATRLTHLVDALQRLSDRLADAGLFDQAQRAAAEAVDWCRVATGLDDLLRQARLAHALDSLAVCLDGFGRRALARPAAEEAVAIYRELAESDPAYRAGLAAALTNLGTSLGVGEETLAVSEEAARLFHELASRDPAYRADLGVALVNLAVGLGEYGSHSRAMPTAEAAITHLTGLTDPLPLSAAYLVLARQCLALELRGKALTAATESVRLLDPNPTPSPALAATLSCHAECLATNGHLEEARMEAARAVKLLRRLVESRTPGQHRAALADTLITLADCEARQGMAERAVAMVEEAVSIRREQAWEDPGAHQGPLAVTLVRLALHHEDAGHMEQADAVAADATAHANGLNGPRAADDRRKVAEGLGEYALGLARDGYDQALQYAENAVQLLSGPQAGSPLDRAEARMNLIECLYDLRRRPEIRRHGIELVAHCADAAEDEAVPDRLALARRLGALSLRLHEVRAHDACSKVATLAIKAYNDLTDRERERDSAYLDLAETLRVAAVALAKRNHTRESVIRSEEMVSAYEALIQLQGEHHRPRLVAALEEVANAQVMGPSKLRLRRQARALQTGALQAGATNGAAAAPTETATETSTGTATGTGSAPRSPAGPRT</sequence>
<dbReference type="SMART" id="SM00028">
    <property type="entry name" value="TPR"/>
    <property type="match status" value="5"/>
</dbReference>
<keyword evidence="3" id="KW-1185">Reference proteome</keyword>
<accession>A0A939TAJ0</accession>
<dbReference type="Proteomes" id="UP000669179">
    <property type="component" value="Unassembled WGS sequence"/>
</dbReference>
<evidence type="ECO:0000256" key="1">
    <source>
        <dbReference type="SAM" id="MobiDB-lite"/>
    </source>
</evidence>
<proteinExistence type="predicted"/>
<dbReference type="PANTHER" id="PTHR19959:SF119">
    <property type="entry name" value="FUNGAL LIPASE-LIKE DOMAIN-CONTAINING PROTEIN"/>
    <property type="match status" value="1"/>
</dbReference>